<feature type="non-terminal residue" evidence="1">
    <location>
        <position position="74"/>
    </location>
</feature>
<evidence type="ECO:0008006" key="2">
    <source>
        <dbReference type="Google" id="ProtNLM"/>
    </source>
</evidence>
<sequence length="74" mass="8229">MKYRITTIGLALVAALGQAQAQESIEPKEADHKLIPYGKEKRQVLHLWLPKTKTPAPLVLHYHGGGFVVGDIRE</sequence>
<accession>A0A382DMJ0</accession>
<dbReference type="EMBL" id="UINC01039815">
    <property type="protein sequence ID" value="SVB38843.1"/>
    <property type="molecule type" value="Genomic_DNA"/>
</dbReference>
<dbReference type="SUPFAM" id="SSF53474">
    <property type="entry name" value="alpha/beta-Hydrolases"/>
    <property type="match status" value="1"/>
</dbReference>
<evidence type="ECO:0000313" key="1">
    <source>
        <dbReference type="EMBL" id="SVB38843.1"/>
    </source>
</evidence>
<protein>
    <recommendedName>
        <fullName evidence="2">Alpha/beta hydrolase fold-3 domain-containing protein</fullName>
    </recommendedName>
</protein>
<proteinExistence type="predicted"/>
<gene>
    <name evidence="1" type="ORF">METZ01_LOCUS191697</name>
</gene>
<dbReference type="AlphaFoldDB" id="A0A382DMJ0"/>
<name>A0A382DMJ0_9ZZZZ</name>
<organism evidence="1">
    <name type="scientific">marine metagenome</name>
    <dbReference type="NCBI Taxonomy" id="408172"/>
    <lineage>
        <taxon>unclassified sequences</taxon>
        <taxon>metagenomes</taxon>
        <taxon>ecological metagenomes</taxon>
    </lineage>
</organism>
<reference evidence="1" key="1">
    <citation type="submission" date="2018-05" db="EMBL/GenBank/DDBJ databases">
        <authorList>
            <person name="Lanie J.A."/>
            <person name="Ng W.-L."/>
            <person name="Kazmierczak K.M."/>
            <person name="Andrzejewski T.M."/>
            <person name="Davidsen T.M."/>
            <person name="Wayne K.J."/>
            <person name="Tettelin H."/>
            <person name="Glass J.I."/>
            <person name="Rusch D."/>
            <person name="Podicherti R."/>
            <person name="Tsui H.-C.T."/>
            <person name="Winkler M.E."/>
        </authorList>
    </citation>
    <scope>NUCLEOTIDE SEQUENCE</scope>
</reference>
<dbReference type="InterPro" id="IPR029058">
    <property type="entry name" value="AB_hydrolase_fold"/>
</dbReference>
<dbReference type="Gene3D" id="3.40.50.1820">
    <property type="entry name" value="alpha/beta hydrolase"/>
    <property type="match status" value="1"/>
</dbReference>